<proteinExistence type="predicted"/>
<dbReference type="Proteomes" id="UP000612893">
    <property type="component" value="Unassembled WGS sequence"/>
</dbReference>
<dbReference type="Gene3D" id="3.40.50.720">
    <property type="entry name" value="NAD(P)-binding Rossmann-like Domain"/>
    <property type="match status" value="1"/>
</dbReference>
<keyword evidence="1" id="KW-0560">Oxidoreductase</keyword>
<evidence type="ECO:0000313" key="4">
    <source>
        <dbReference type="Proteomes" id="UP000612893"/>
    </source>
</evidence>
<dbReference type="GO" id="GO:0016491">
    <property type="term" value="F:oxidoreductase activity"/>
    <property type="evidence" value="ECO:0007669"/>
    <property type="project" value="UniProtKB-KW"/>
</dbReference>
<evidence type="ECO:0000256" key="2">
    <source>
        <dbReference type="SAM" id="MobiDB-lite"/>
    </source>
</evidence>
<gene>
    <name evidence="3" type="ORF">JF922_02100</name>
</gene>
<dbReference type="RefSeq" id="WP_338198706.1">
    <property type="nucleotide sequence ID" value="NZ_JAEKNR010000026.1"/>
</dbReference>
<sequence length="290" mass="31009">MTPWNGVSGKRVLMTGATNGIGLAAARELARRGAALSIVARSEARGAEAAAQIGAAGAGKPVDVLLADLSSQAEVRRLATEVLDRYPRLDVLVNNAGAIYGSRQLTEDGIELTWAVNHLAPFLLTTLLLERLRASAPARIVTTSSDAHQGGRIPFDDIAAERSYGGRGFIRYGQTKLANILFTTELARRLEGTGLTANTFHPGLVATGFNKNNGPLMRLGMSVIRPFSRSPEKGAETLVWLVDSAEAGGESGGYFVDRRRTVPSEAARDADSSRRLWELSEQQTEAPRVA</sequence>
<feature type="region of interest" description="Disordered" evidence="2">
    <location>
        <begin position="251"/>
        <end position="290"/>
    </location>
</feature>
<reference evidence="3" key="1">
    <citation type="submission" date="2020-10" db="EMBL/GenBank/DDBJ databases">
        <title>Ca. Dormibacterota MAGs.</title>
        <authorList>
            <person name="Montgomery K."/>
        </authorList>
    </citation>
    <scope>NUCLEOTIDE SEQUENCE [LARGE SCALE GENOMIC DNA]</scope>
    <source>
        <strain evidence="3">SC8812_S17_10</strain>
    </source>
</reference>
<dbReference type="PANTHER" id="PTHR43157:SF31">
    <property type="entry name" value="PHOSPHATIDYLINOSITOL-GLYCAN BIOSYNTHESIS CLASS F PROTEIN"/>
    <property type="match status" value="1"/>
</dbReference>
<feature type="compositionally biased region" description="Basic and acidic residues" evidence="2">
    <location>
        <begin position="256"/>
        <end position="278"/>
    </location>
</feature>
<dbReference type="EMBL" id="JAEKNR010000026">
    <property type="protein sequence ID" value="MBJ7596866.1"/>
    <property type="molecule type" value="Genomic_DNA"/>
</dbReference>
<accession>A0A934K5Q2</accession>
<dbReference type="PANTHER" id="PTHR43157">
    <property type="entry name" value="PHOSPHATIDYLINOSITOL-GLYCAN BIOSYNTHESIS CLASS F PROTEIN-RELATED"/>
    <property type="match status" value="1"/>
</dbReference>
<comment type="caution">
    <text evidence="3">The sequence shown here is derived from an EMBL/GenBank/DDBJ whole genome shotgun (WGS) entry which is preliminary data.</text>
</comment>
<keyword evidence="4" id="KW-1185">Reference proteome</keyword>
<protein>
    <submittedName>
        <fullName evidence="3">SDR family oxidoreductase</fullName>
    </submittedName>
</protein>
<dbReference type="AlphaFoldDB" id="A0A934K5Q2"/>
<dbReference type="Pfam" id="PF00106">
    <property type="entry name" value="adh_short"/>
    <property type="match status" value="1"/>
</dbReference>
<dbReference type="PRINTS" id="PR00081">
    <property type="entry name" value="GDHRDH"/>
</dbReference>
<dbReference type="SUPFAM" id="SSF51735">
    <property type="entry name" value="NAD(P)-binding Rossmann-fold domains"/>
    <property type="match status" value="1"/>
</dbReference>
<evidence type="ECO:0000313" key="3">
    <source>
        <dbReference type="EMBL" id="MBJ7596866.1"/>
    </source>
</evidence>
<dbReference type="CDD" id="cd05327">
    <property type="entry name" value="retinol-DH_like_SDR_c_like"/>
    <property type="match status" value="1"/>
</dbReference>
<feature type="compositionally biased region" description="Polar residues" evidence="2">
    <location>
        <begin position="280"/>
        <end position="290"/>
    </location>
</feature>
<evidence type="ECO:0000256" key="1">
    <source>
        <dbReference type="ARBA" id="ARBA00023002"/>
    </source>
</evidence>
<name>A0A934K5Q2_9BACT</name>
<dbReference type="InterPro" id="IPR036291">
    <property type="entry name" value="NAD(P)-bd_dom_sf"/>
</dbReference>
<dbReference type="InterPro" id="IPR002347">
    <property type="entry name" value="SDR_fam"/>
</dbReference>
<organism evidence="3 4">
    <name type="scientific">Candidatus Nephthysia bennettiae</name>
    <dbReference type="NCBI Taxonomy" id="3127016"/>
    <lineage>
        <taxon>Bacteria</taxon>
        <taxon>Bacillati</taxon>
        <taxon>Candidatus Dormiibacterota</taxon>
        <taxon>Candidatus Dormibacteria</taxon>
        <taxon>Candidatus Dormibacterales</taxon>
        <taxon>Candidatus Dormibacteraceae</taxon>
        <taxon>Candidatus Nephthysia</taxon>
    </lineage>
</organism>